<evidence type="ECO:0000313" key="5">
    <source>
        <dbReference type="EMBL" id="PHT65821.1"/>
    </source>
</evidence>
<evidence type="ECO:0000313" key="6">
    <source>
        <dbReference type="Proteomes" id="UP000222542"/>
    </source>
</evidence>
<dbReference type="STRING" id="4072.A0A2G2Y8E1"/>
<dbReference type="Proteomes" id="UP000222542">
    <property type="component" value="Unassembled WGS sequence"/>
</dbReference>
<feature type="region of interest" description="Disordered" evidence="3">
    <location>
        <begin position="1"/>
        <end position="63"/>
    </location>
</feature>
<comment type="caution">
    <text evidence="5">The sequence shown here is derived from an EMBL/GenBank/DDBJ whole genome shotgun (WGS) entry which is preliminary data.</text>
</comment>
<protein>
    <recommendedName>
        <fullName evidence="4">Protein kinase domain-containing protein</fullName>
    </recommendedName>
</protein>
<keyword evidence="6" id="KW-1185">Reference proteome</keyword>
<evidence type="ECO:0000256" key="3">
    <source>
        <dbReference type="SAM" id="MobiDB-lite"/>
    </source>
</evidence>
<dbReference type="GO" id="GO:0005524">
    <property type="term" value="F:ATP binding"/>
    <property type="evidence" value="ECO:0007669"/>
    <property type="project" value="UniProtKB-KW"/>
</dbReference>
<dbReference type="PANTHER" id="PTHR27001">
    <property type="entry name" value="OS01G0253100 PROTEIN"/>
    <property type="match status" value="1"/>
</dbReference>
<dbReference type="GO" id="GO:0004672">
    <property type="term" value="F:protein kinase activity"/>
    <property type="evidence" value="ECO:0007669"/>
    <property type="project" value="InterPro"/>
</dbReference>
<sequence>MRSQLHDGFRAINDGRTGVRGGGRVGSRGGGNHSSRGSENHGGKGSGRSGHCMSRGSTGACRTPLNRETKADIALGAAHRITYLHAQGPSVSLGNIKSSNILLTKSYEAHVSDFGLAQLTGLSSTSNYITNYREQEATDPPEVLSEKRCLQLRRLITGTPSGEGSHTFDDQ</sequence>
<reference evidence="5 6" key="1">
    <citation type="journal article" date="2014" name="Nat. Genet.">
        <title>Genome sequence of the hot pepper provides insights into the evolution of pungency in Capsicum species.</title>
        <authorList>
            <person name="Kim S."/>
            <person name="Park M."/>
            <person name="Yeom S.I."/>
            <person name="Kim Y.M."/>
            <person name="Lee J.M."/>
            <person name="Lee H.A."/>
            <person name="Seo E."/>
            <person name="Choi J."/>
            <person name="Cheong K."/>
            <person name="Kim K.T."/>
            <person name="Jung K."/>
            <person name="Lee G.W."/>
            <person name="Oh S.K."/>
            <person name="Bae C."/>
            <person name="Kim S.B."/>
            <person name="Lee H.Y."/>
            <person name="Kim S.Y."/>
            <person name="Kim M.S."/>
            <person name="Kang B.C."/>
            <person name="Jo Y.D."/>
            <person name="Yang H.B."/>
            <person name="Jeong H.J."/>
            <person name="Kang W.H."/>
            <person name="Kwon J.K."/>
            <person name="Shin C."/>
            <person name="Lim J.Y."/>
            <person name="Park J.H."/>
            <person name="Huh J.H."/>
            <person name="Kim J.S."/>
            <person name="Kim B.D."/>
            <person name="Cohen O."/>
            <person name="Paran I."/>
            <person name="Suh M.C."/>
            <person name="Lee S.B."/>
            <person name="Kim Y.K."/>
            <person name="Shin Y."/>
            <person name="Noh S.J."/>
            <person name="Park J."/>
            <person name="Seo Y.S."/>
            <person name="Kwon S.Y."/>
            <person name="Kim H.A."/>
            <person name="Park J.M."/>
            <person name="Kim H.J."/>
            <person name="Choi S.B."/>
            <person name="Bosland P.W."/>
            <person name="Reeves G."/>
            <person name="Jo S.H."/>
            <person name="Lee B.W."/>
            <person name="Cho H.T."/>
            <person name="Choi H.S."/>
            <person name="Lee M.S."/>
            <person name="Yu Y."/>
            <person name="Do Choi Y."/>
            <person name="Park B.S."/>
            <person name="van Deynze A."/>
            <person name="Ashrafi H."/>
            <person name="Hill T."/>
            <person name="Kim W.T."/>
            <person name="Pai H.S."/>
            <person name="Ahn H.K."/>
            <person name="Yeam I."/>
            <person name="Giovannoni J.J."/>
            <person name="Rose J.K."/>
            <person name="Sorensen I."/>
            <person name="Lee S.J."/>
            <person name="Kim R.W."/>
            <person name="Choi I.Y."/>
            <person name="Choi B.S."/>
            <person name="Lim J.S."/>
            <person name="Lee Y.H."/>
            <person name="Choi D."/>
        </authorList>
    </citation>
    <scope>NUCLEOTIDE SEQUENCE [LARGE SCALE GENOMIC DNA]</scope>
    <source>
        <strain evidence="6">cv. CM334</strain>
    </source>
</reference>
<feature type="compositionally biased region" description="Gly residues" evidence="3">
    <location>
        <begin position="18"/>
        <end position="32"/>
    </location>
</feature>
<dbReference type="InterPro" id="IPR000719">
    <property type="entry name" value="Prot_kinase_dom"/>
</dbReference>
<evidence type="ECO:0000256" key="1">
    <source>
        <dbReference type="ARBA" id="ARBA00022741"/>
    </source>
</evidence>
<dbReference type="AlphaFoldDB" id="A0A2G2Y8E1"/>
<dbReference type="EMBL" id="AYRZ02000012">
    <property type="protein sequence ID" value="PHT65821.1"/>
    <property type="molecule type" value="Genomic_DNA"/>
</dbReference>
<dbReference type="PROSITE" id="PS50011">
    <property type="entry name" value="PROTEIN_KINASE_DOM"/>
    <property type="match status" value="1"/>
</dbReference>
<dbReference type="InterPro" id="IPR011009">
    <property type="entry name" value="Kinase-like_dom_sf"/>
</dbReference>
<dbReference type="Gene3D" id="1.10.510.10">
    <property type="entry name" value="Transferase(Phosphotransferase) domain 1"/>
    <property type="match status" value="1"/>
</dbReference>
<dbReference type="PANTHER" id="PTHR27001:SF931">
    <property type="entry name" value="OS11G0664100 PROTEIN"/>
    <property type="match status" value="1"/>
</dbReference>
<evidence type="ECO:0000256" key="2">
    <source>
        <dbReference type="ARBA" id="ARBA00022840"/>
    </source>
</evidence>
<organism evidence="5 6">
    <name type="scientific">Capsicum annuum</name>
    <name type="common">Capsicum pepper</name>
    <dbReference type="NCBI Taxonomy" id="4072"/>
    <lineage>
        <taxon>Eukaryota</taxon>
        <taxon>Viridiplantae</taxon>
        <taxon>Streptophyta</taxon>
        <taxon>Embryophyta</taxon>
        <taxon>Tracheophyta</taxon>
        <taxon>Spermatophyta</taxon>
        <taxon>Magnoliopsida</taxon>
        <taxon>eudicotyledons</taxon>
        <taxon>Gunneridae</taxon>
        <taxon>Pentapetalae</taxon>
        <taxon>asterids</taxon>
        <taxon>lamiids</taxon>
        <taxon>Solanales</taxon>
        <taxon>Solanaceae</taxon>
        <taxon>Solanoideae</taxon>
        <taxon>Capsiceae</taxon>
        <taxon>Capsicum</taxon>
    </lineage>
</organism>
<evidence type="ECO:0000259" key="4">
    <source>
        <dbReference type="PROSITE" id="PS50011"/>
    </source>
</evidence>
<feature type="domain" description="Protein kinase" evidence="4">
    <location>
        <begin position="1"/>
        <end position="171"/>
    </location>
</feature>
<name>A0A2G2Y8E1_CAPAN</name>
<accession>A0A2G2Y8E1</accession>
<keyword evidence="1" id="KW-0547">Nucleotide-binding</keyword>
<dbReference type="SUPFAM" id="SSF56112">
    <property type="entry name" value="Protein kinase-like (PK-like)"/>
    <property type="match status" value="1"/>
</dbReference>
<reference evidence="5 6" key="2">
    <citation type="journal article" date="2017" name="Genome Biol.">
        <title>New reference genome sequences of hot pepper reveal the massive evolution of plant disease-resistance genes by retroduplication.</title>
        <authorList>
            <person name="Kim S."/>
            <person name="Park J."/>
            <person name="Yeom S.I."/>
            <person name="Kim Y.M."/>
            <person name="Seo E."/>
            <person name="Kim K.T."/>
            <person name="Kim M.S."/>
            <person name="Lee J.M."/>
            <person name="Cheong K."/>
            <person name="Shin H.S."/>
            <person name="Kim S.B."/>
            <person name="Han K."/>
            <person name="Lee J."/>
            <person name="Park M."/>
            <person name="Lee H.A."/>
            <person name="Lee H.Y."/>
            <person name="Lee Y."/>
            <person name="Oh S."/>
            <person name="Lee J.H."/>
            <person name="Choi E."/>
            <person name="Choi E."/>
            <person name="Lee S.E."/>
            <person name="Jeon J."/>
            <person name="Kim H."/>
            <person name="Choi G."/>
            <person name="Song H."/>
            <person name="Lee J."/>
            <person name="Lee S.C."/>
            <person name="Kwon J.K."/>
            <person name="Lee H.Y."/>
            <person name="Koo N."/>
            <person name="Hong Y."/>
            <person name="Kim R.W."/>
            <person name="Kang W.H."/>
            <person name="Huh J.H."/>
            <person name="Kang B.C."/>
            <person name="Yang T.J."/>
            <person name="Lee Y.H."/>
            <person name="Bennetzen J.L."/>
            <person name="Choi D."/>
        </authorList>
    </citation>
    <scope>NUCLEOTIDE SEQUENCE [LARGE SCALE GENOMIC DNA]</scope>
    <source>
        <strain evidence="6">cv. CM334</strain>
    </source>
</reference>
<keyword evidence="2" id="KW-0067">ATP-binding</keyword>
<dbReference type="Gramene" id="PHT65821">
    <property type="protein sequence ID" value="PHT65821"/>
    <property type="gene ID" value="T459_30246"/>
</dbReference>
<proteinExistence type="predicted"/>
<gene>
    <name evidence="5" type="ORF">T459_30246</name>
</gene>